<evidence type="ECO:0000313" key="3">
    <source>
        <dbReference type="Proteomes" id="UP000076407"/>
    </source>
</evidence>
<sequence>MTGNTCNSMELLVQHIQKGYHSTSRVPVRKIYIDEDPAKEQANPCPRCLDRNKQNMMRYLFLNLNEAIYKCEANDCMYPFRNFKFKNFEESTVYHYQRQSPDISFENNFSSECYSYENSMDNVAAIDFSLDFLAGNNGGTELQPQSPTPAEPTSSQCLPAASDYANLSTSFDTGFIDDMLQDLFPSTVNPSLKVNDVLDQKIDPIVPIQAAPACTEDVIVALPCNAVEQSTKLIGRKLEKCLKVFEKPANISEEEVFKKPKSPESNSLVVEHITPTKLRIKNIGGSMTKTKSNTTVAKGSKHKKSKTAVLPIGLPSHSGSLALKQARALVKNKKIKPLEFVSTLNTLVQRKNVEEPIVECQPTVKKSPNCAKVQKMLNFIQRSMKTSEGKGCPLSPAGSLSDNDESSRNYDGNLDPPDRWLGSFASCNT</sequence>
<name>A0A182XAA0_ANOQN</name>
<accession>A0A182XAA0</accession>
<protein>
    <submittedName>
        <fullName evidence="2">Uncharacterized protein</fullName>
    </submittedName>
</protein>
<evidence type="ECO:0000313" key="2">
    <source>
        <dbReference type="EnsemblMetazoa" id="AQUA006739-PA"/>
    </source>
</evidence>
<organism evidence="2 3">
    <name type="scientific">Anopheles quadriannulatus</name>
    <name type="common">Mosquito</name>
    <dbReference type="NCBI Taxonomy" id="34691"/>
    <lineage>
        <taxon>Eukaryota</taxon>
        <taxon>Metazoa</taxon>
        <taxon>Ecdysozoa</taxon>
        <taxon>Arthropoda</taxon>
        <taxon>Hexapoda</taxon>
        <taxon>Insecta</taxon>
        <taxon>Pterygota</taxon>
        <taxon>Neoptera</taxon>
        <taxon>Endopterygota</taxon>
        <taxon>Diptera</taxon>
        <taxon>Nematocera</taxon>
        <taxon>Culicoidea</taxon>
        <taxon>Culicidae</taxon>
        <taxon>Anophelinae</taxon>
        <taxon>Anopheles</taxon>
    </lineage>
</organism>
<dbReference type="VEuPathDB" id="VectorBase:AQUA006739"/>
<proteinExistence type="predicted"/>
<feature type="region of interest" description="Disordered" evidence="1">
    <location>
        <begin position="386"/>
        <end position="415"/>
    </location>
</feature>
<evidence type="ECO:0000256" key="1">
    <source>
        <dbReference type="SAM" id="MobiDB-lite"/>
    </source>
</evidence>
<dbReference type="EnsemblMetazoa" id="AQUA006739-RA">
    <property type="protein sequence ID" value="AQUA006739-PA"/>
    <property type="gene ID" value="AQUA006739"/>
</dbReference>
<keyword evidence="3" id="KW-1185">Reference proteome</keyword>
<dbReference type="Proteomes" id="UP000076407">
    <property type="component" value="Unassembled WGS sequence"/>
</dbReference>
<reference evidence="2" key="1">
    <citation type="submission" date="2020-05" db="UniProtKB">
        <authorList>
            <consortium name="EnsemblMetazoa"/>
        </authorList>
    </citation>
    <scope>IDENTIFICATION</scope>
    <source>
        <strain evidence="2">SANGQUA</strain>
    </source>
</reference>
<dbReference type="AlphaFoldDB" id="A0A182XAA0"/>